<proteinExistence type="inferred from homology"/>
<dbReference type="GO" id="GO:0006099">
    <property type="term" value="P:tricarboxylic acid cycle"/>
    <property type="evidence" value="ECO:0007669"/>
    <property type="project" value="UniProtKB-UniPathway"/>
</dbReference>
<protein>
    <recommendedName>
        <fullName evidence="5">Citrate synthase</fullName>
    </recommendedName>
</protein>
<evidence type="ECO:0000256" key="4">
    <source>
        <dbReference type="ARBA" id="ARBA00049288"/>
    </source>
</evidence>
<sequence>MAQTRLSRVDGEAGRLTLAGFELEDLAPKLGFEGVAALLWTDSVLAPAPLEAFVAELAGQRALEPVTVDLLRRAAAREVAPIDALRLGVASLSLGPVSGPRLLAAVPTIVATYDRLRRGAEPLAPDPALSLAADFLRMATGTAPTPGQTRALDTYLSTIADHGLNASTFTARVVASTRAELGPAIEAAIAALGGPLHGGAPGPALEALLELREQPGDLEANTRTWATAQLAAGERIMGFGHRVYRTRDPRADVLGAAAAQLLAGTGLYEDAQIHERAVLEVLRAHKPGRVLATNVEFYTALLLHGLGFEPAVFTSIFAIGRTAGWIAHYEEQQREGRLIRPRAAYVGARGRTLC</sequence>
<dbReference type="InterPro" id="IPR016142">
    <property type="entry name" value="Citrate_synth-like_lrg_a-sub"/>
</dbReference>
<evidence type="ECO:0000256" key="2">
    <source>
        <dbReference type="ARBA" id="ARBA00010566"/>
    </source>
</evidence>
<dbReference type="GO" id="GO:0005975">
    <property type="term" value="P:carbohydrate metabolic process"/>
    <property type="evidence" value="ECO:0007669"/>
    <property type="project" value="TreeGrafter"/>
</dbReference>
<keyword evidence="8" id="KW-0012">Acyltransferase</keyword>
<dbReference type="SUPFAM" id="SSF48256">
    <property type="entry name" value="Citrate synthase"/>
    <property type="match status" value="1"/>
</dbReference>
<comment type="similarity">
    <text evidence="2 5 7">Belongs to the citrate synthase family.</text>
</comment>
<dbReference type="UniPathway" id="UPA00223">
    <property type="reaction ID" value="UER00717"/>
</dbReference>
<dbReference type="EMBL" id="PVNK01000070">
    <property type="protein sequence ID" value="PRQ03735.1"/>
    <property type="molecule type" value="Genomic_DNA"/>
</dbReference>
<evidence type="ECO:0000256" key="1">
    <source>
        <dbReference type="ARBA" id="ARBA00004751"/>
    </source>
</evidence>
<dbReference type="Pfam" id="PF00285">
    <property type="entry name" value="Citrate_synt"/>
    <property type="match status" value="1"/>
</dbReference>
<dbReference type="PRINTS" id="PR00143">
    <property type="entry name" value="CITRTSNTHASE"/>
</dbReference>
<dbReference type="GO" id="GO:0005829">
    <property type="term" value="C:cytosol"/>
    <property type="evidence" value="ECO:0007669"/>
    <property type="project" value="TreeGrafter"/>
</dbReference>
<dbReference type="Gene3D" id="1.10.580.10">
    <property type="entry name" value="Citrate Synthase, domain 1"/>
    <property type="match status" value="1"/>
</dbReference>
<dbReference type="InterPro" id="IPR036969">
    <property type="entry name" value="Citrate_synthase_sf"/>
</dbReference>
<dbReference type="InterPro" id="IPR002020">
    <property type="entry name" value="Citrate_synthase"/>
</dbReference>
<dbReference type="PANTHER" id="PTHR11739">
    <property type="entry name" value="CITRATE SYNTHASE"/>
    <property type="match status" value="1"/>
</dbReference>
<dbReference type="Proteomes" id="UP000237968">
    <property type="component" value="Unassembled WGS sequence"/>
</dbReference>
<dbReference type="GO" id="GO:0036440">
    <property type="term" value="F:citrate synthase activity"/>
    <property type="evidence" value="ECO:0007669"/>
    <property type="project" value="UniProtKB-EC"/>
</dbReference>
<feature type="active site" evidence="6">
    <location>
        <position position="296"/>
    </location>
</feature>
<dbReference type="PIRSF" id="PIRSF001369">
    <property type="entry name" value="Citrate_synth"/>
    <property type="match status" value="1"/>
</dbReference>
<organism evidence="8 9">
    <name type="scientific">Enhygromyxa salina</name>
    <dbReference type="NCBI Taxonomy" id="215803"/>
    <lineage>
        <taxon>Bacteria</taxon>
        <taxon>Pseudomonadati</taxon>
        <taxon>Myxococcota</taxon>
        <taxon>Polyangia</taxon>
        <taxon>Nannocystales</taxon>
        <taxon>Nannocystaceae</taxon>
        <taxon>Enhygromyxa</taxon>
    </lineage>
</organism>
<gene>
    <name evidence="8" type="primary">citA</name>
    <name evidence="8" type="ORF">ENSA5_12850</name>
</gene>
<evidence type="ECO:0000313" key="8">
    <source>
        <dbReference type="EMBL" id="PRQ03735.1"/>
    </source>
</evidence>
<dbReference type="InterPro" id="IPR016143">
    <property type="entry name" value="Citrate_synth-like_sm_a-sub"/>
</dbReference>
<name>A0A2S9YF39_9BACT</name>
<comment type="caution">
    <text evidence="8">The sequence shown here is derived from an EMBL/GenBank/DDBJ whole genome shotgun (WGS) entry which is preliminary data.</text>
</comment>
<reference evidence="8 9" key="1">
    <citation type="submission" date="2018-03" db="EMBL/GenBank/DDBJ databases">
        <title>Draft Genome Sequences of the Obligatory Marine Myxobacteria Enhygromyxa salina SWB005.</title>
        <authorList>
            <person name="Poehlein A."/>
            <person name="Moghaddam J.A."/>
            <person name="Harms H."/>
            <person name="Alanjari M."/>
            <person name="Koenig G.M."/>
            <person name="Daniel R."/>
            <person name="Schaeberle T.F."/>
        </authorList>
    </citation>
    <scope>NUCLEOTIDE SEQUENCE [LARGE SCALE GENOMIC DNA]</scope>
    <source>
        <strain evidence="8 9">SWB005</strain>
    </source>
</reference>
<dbReference type="PROSITE" id="PS00480">
    <property type="entry name" value="CITRATE_SYNTHASE"/>
    <property type="match status" value="1"/>
</dbReference>
<comment type="catalytic activity">
    <reaction evidence="4">
        <text>oxaloacetate + acetyl-CoA + H2O = citrate + CoA + H(+)</text>
        <dbReference type="Rhea" id="RHEA:16845"/>
        <dbReference type="ChEBI" id="CHEBI:15377"/>
        <dbReference type="ChEBI" id="CHEBI:15378"/>
        <dbReference type="ChEBI" id="CHEBI:16452"/>
        <dbReference type="ChEBI" id="CHEBI:16947"/>
        <dbReference type="ChEBI" id="CHEBI:57287"/>
        <dbReference type="ChEBI" id="CHEBI:57288"/>
        <dbReference type="EC" id="2.3.3.16"/>
    </reaction>
</comment>
<evidence type="ECO:0000313" key="9">
    <source>
        <dbReference type="Proteomes" id="UP000237968"/>
    </source>
</evidence>
<dbReference type="PANTHER" id="PTHR11739:SF23">
    <property type="entry name" value="CITRATE SYNTHASE 2-RELATED"/>
    <property type="match status" value="1"/>
</dbReference>
<keyword evidence="9" id="KW-1185">Reference proteome</keyword>
<dbReference type="AlphaFoldDB" id="A0A2S9YF39"/>
<accession>A0A2S9YF39</accession>
<dbReference type="Gene3D" id="1.10.230.10">
    <property type="entry name" value="Cytochrome P450-Terp, domain 2"/>
    <property type="match status" value="1"/>
</dbReference>
<dbReference type="InterPro" id="IPR024176">
    <property type="entry name" value="Citrate_synthase_bac-typ"/>
</dbReference>
<feature type="active site" evidence="6">
    <location>
        <position position="241"/>
    </location>
</feature>
<comment type="pathway">
    <text evidence="1">Carbohydrate metabolism; tricarboxylic acid cycle; isocitrate from oxaloacetate: step 1/2.</text>
</comment>
<evidence type="ECO:0000256" key="3">
    <source>
        <dbReference type="ARBA" id="ARBA00022679"/>
    </source>
</evidence>
<keyword evidence="3 5" id="KW-0808">Transferase</keyword>
<dbReference type="InterPro" id="IPR019810">
    <property type="entry name" value="Citrate_synthase_AS"/>
</dbReference>
<evidence type="ECO:0000256" key="5">
    <source>
        <dbReference type="PIRNR" id="PIRNR001369"/>
    </source>
</evidence>
<evidence type="ECO:0000256" key="6">
    <source>
        <dbReference type="PIRSR" id="PIRSR001369-1"/>
    </source>
</evidence>
<evidence type="ECO:0000256" key="7">
    <source>
        <dbReference type="RuleBase" id="RU003406"/>
    </source>
</evidence>